<dbReference type="NCBIfam" id="NF045542">
    <property type="entry name" value="Clp_rel_HeadMat"/>
    <property type="match status" value="1"/>
</dbReference>
<dbReference type="EMBL" id="WHOS01000124">
    <property type="protein sequence ID" value="NUB04512.1"/>
    <property type="molecule type" value="Genomic_DNA"/>
</dbReference>
<dbReference type="GO" id="GO:0008233">
    <property type="term" value="F:peptidase activity"/>
    <property type="evidence" value="ECO:0007669"/>
    <property type="project" value="UniProtKB-KW"/>
</dbReference>
<evidence type="ECO:0000256" key="6">
    <source>
        <dbReference type="RuleBase" id="RU003567"/>
    </source>
</evidence>
<feature type="region of interest" description="Disordered" evidence="7">
    <location>
        <begin position="20"/>
        <end position="43"/>
    </location>
</feature>
<keyword evidence="2" id="KW-0963">Cytoplasm</keyword>
<comment type="similarity">
    <text evidence="1 6">Belongs to the peptidase S14 family.</text>
</comment>
<evidence type="ECO:0000313" key="8">
    <source>
        <dbReference type="EMBL" id="NUB04512.1"/>
    </source>
</evidence>
<accession>A0ABX2KPI3</accession>
<evidence type="ECO:0000256" key="1">
    <source>
        <dbReference type="ARBA" id="ARBA00007039"/>
    </source>
</evidence>
<evidence type="ECO:0000256" key="7">
    <source>
        <dbReference type="SAM" id="MobiDB-lite"/>
    </source>
</evidence>
<dbReference type="PRINTS" id="PR00127">
    <property type="entry name" value="CLPPROTEASEP"/>
</dbReference>
<keyword evidence="3 8" id="KW-0645">Protease</keyword>
<dbReference type="Proteomes" id="UP000605086">
    <property type="component" value="Unassembled WGS sequence"/>
</dbReference>
<sequence length="244" mass="26470">MTPSANRSWDWRRWLRPRAATATASRPRPRRRTPARPNPEGPMRTWYNMKAAADGAAEILIYDEIGRWGISANQFVQDLRGLGEVSRIDVRLNSPGGEVFDGLAIYNALNAHAAEIVVTVDGIAASIASVIAMAGKDIIMPENAMMMIHDPSGGVWGTAADMRRIADALDKGKLAIISAYRRCGLSDEEISALMTDESWFSAADALAKGFCTKLEKPVKMSACFDLANLDRFRHPPAALVAAGG</sequence>
<evidence type="ECO:0000256" key="5">
    <source>
        <dbReference type="ARBA" id="ARBA00022825"/>
    </source>
</evidence>
<evidence type="ECO:0000256" key="2">
    <source>
        <dbReference type="ARBA" id="ARBA00022490"/>
    </source>
</evidence>
<protein>
    <recommendedName>
        <fullName evidence="6">ATP-dependent Clp protease proteolytic subunit</fullName>
    </recommendedName>
</protein>
<proteinExistence type="inferred from homology"/>
<keyword evidence="4" id="KW-0378">Hydrolase</keyword>
<keyword evidence="9" id="KW-1185">Reference proteome</keyword>
<comment type="caution">
    <text evidence="8">The sequence shown here is derived from an EMBL/GenBank/DDBJ whole genome shotgun (WGS) entry which is preliminary data.</text>
</comment>
<dbReference type="InterPro" id="IPR023562">
    <property type="entry name" value="ClpP/TepA"/>
</dbReference>
<dbReference type="Pfam" id="PF00574">
    <property type="entry name" value="CLP_protease"/>
    <property type="match status" value="1"/>
</dbReference>
<dbReference type="SUPFAM" id="SSF52096">
    <property type="entry name" value="ClpP/crotonase"/>
    <property type="match status" value="1"/>
</dbReference>
<evidence type="ECO:0000313" key="9">
    <source>
        <dbReference type="Proteomes" id="UP000605086"/>
    </source>
</evidence>
<dbReference type="GO" id="GO:0006508">
    <property type="term" value="P:proteolysis"/>
    <property type="evidence" value="ECO:0007669"/>
    <property type="project" value="UniProtKB-KW"/>
</dbReference>
<evidence type="ECO:0000256" key="3">
    <source>
        <dbReference type="ARBA" id="ARBA00022670"/>
    </source>
</evidence>
<evidence type="ECO:0000256" key="4">
    <source>
        <dbReference type="ARBA" id="ARBA00022801"/>
    </source>
</evidence>
<keyword evidence="5" id="KW-0720">Serine protease</keyword>
<name>A0ABX2KPI3_9PROT</name>
<organism evidence="8 9">
    <name type="scientific">Azospirillum melinis</name>
    <dbReference type="NCBI Taxonomy" id="328839"/>
    <lineage>
        <taxon>Bacteria</taxon>
        <taxon>Pseudomonadati</taxon>
        <taxon>Pseudomonadota</taxon>
        <taxon>Alphaproteobacteria</taxon>
        <taxon>Rhodospirillales</taxon>
        <taxon>Azospirillaceae</taxon>
        <taxon>Azospirillum</taxon>
    </lineage>
</organism>
<reference evidence="8 9" key="1">
    <citation type="submission" date="2019-10" db="EMBL/GenBank/DDBJ databases">
        <title>Genome sequence of Azospirillum melinis.</title>
        <authorList>
            <person name="Ambrosini A."/>
            <person name="Sant'Anna F.H."/>
            <person name="Cassan F.D."/>
            <person name="Souza E.M."/>
            <person name="Passaglia L.M.P."/>
        </authorList>
    </citation>
    <scope>NUCLEOTIDE SEQUENCE [LARGE SCALE GENOMIC DNA]</scope>
    <source>
        <strain evidence="8 9">TMCY0552</strain>
    </source>
</reference>
<dbReference type="InterPro" id="IPR029045">
    <property type="entry name" value="ClpP/crotonase-like_dom_sf"/>
</dbReference>
<dbReference type="InterPro" id="IPR001907">
    <property type="entry name" value="ClpP"/>
</dbReference>
<dbReference type="Gene3D" id="3.90.226.10">
    <property type="entry name" value="2-enoyl-CoA Hydratase, Chain A, domain 1"/>
    <property type="match status" value="1"/>
</dbReference>
<dbReference type="PANTHER" id="PTHR10381">
    <property type="entry name" value="ATP-DEPENDENT CLP PROTEASE PROTEOLYTIC SUBUNIT"/>
    <property type="match status" value="1"/>
</dbReference>
<dbReference type="PANTHER" id="PTHR10381:SF70">
    <property type="entry name" value="ATP-DEPENDENT CLP PROTEASE PROTEOLYTIC SUBUNIT"/>
    <property type="match status" value="1"/>
</dbReference>
<dbReference type="CDD" id="cd07016">
    <property type="entry name" value="S14_ClpP_1"/>
    <property type="match status" value="1"/>
</dbReference>
<gene>
    <name evidence="8" type="ORF">GBZ48_35560</name>
</gene>